<dbReference type="InterPro" id="IPR052155">
    <property type="entry name" value="Biofilm_reg_signaling"/>
</dbReference>
<keyword evidence="3 5" id="KW-1133">Transmembrane helix</keyword>
<name>A0A4S8QFG7_9HYPH</name>
<dbReference type="Gene3D" id="3.20.20.450">
    <property type="entry name" value="EAL domain"/>
    <property type="match status" value="1"/>
</dbReference>
<dbReference type="InterPro" id="IPR029787">
    <property type="entry name" value="Nucleotide_cyclase"/>
</dbReference>
<dbReference type="InterPro" id="IPR000700">
    <property type="entry name" value="PAS-assoc_C"/>
</dbReference>
<dbReference type="NCBIfam" id="TIGR00254">
    <property type="entry name" value="GGDEF"/>
    <property type="match status" value="1"/>
</dbReference>
<dbReference type="InterPro" id="IPR000160">
    <property type="entry name" value="GGDEF_dom"/>
</dbReference>
<gene>
    <name evidence="10" type="ORF">FAA86_03095</name>
</gene>
<evidence type="ECO:0000259" key="7">
    <source>
        <dbReference type="PROSITE" id="PS50839"/>
    </source>
</evidence>
<keyword evidence="4 5" id="KW-0472">Membrane</keyword>
<proteinExistence type="predicted"/>
<feature type="domain" description="CHASE" evidence="7">
    <location>
        <begin position="115"/>
        <end position="256"/>
    </location>
</feature>
<comment type="subcellular location">
    <subcellularLocation>
        <location evidence="1">Membrane</location>
    </subcellularLocation>
</comment>
<dbReference type="PROSITE" id="PS50839">
    <property type="entry name" value="CHASE"/>
    <property type="match status" value="1"/>
</dbReference>
<dbReference type="InterPro" id="IPR013655">
    <property type="entry name" value="PAS_fold_3"/>
</dbReference>
<dbReference type="EMBL" id="STGU01000001">
    <property type="protein sequence ID" value="THV39364.1"/>
    <property type="molecule type" value="Genomic_DNA"/>
</dbReference>
<dbReference type="Pfam" id="PF00563">
    <property type="entry name" value="EAL"/>
    <property type="match status" value="1"/>
</dbReference>
<feature type="transmembrane region" description="Helical" evidence="5">
    <location>
        <begin position="20"/>
        <end position="38"/>
    </location>
</feature>
<dbReference type="SUPFAM" id="SSF55073">
    <property type="entry name" value="Nucleotide cyclase"/>
    <property type="match status" value="1"/>
</dbReference>
<dbReference type="InterPro" id="IPR035965">
    <property type="entry name" value="PAS-like_dom_sf"/>
</dbReference>
<evidence type="ECO:0000256" key="4">
    <source>
        <dbReference type="ARBA" id="ARBA00023136"/>
    </source>
</evidence>
<dbReference type="RefSeq" id="WP_136538293.1">
    <property type="nucleotide sequence ID" value="NZ_STGU01000001.1"/>
</dbReference>
<dbReference type="CDD" id="cd01948">
    <property type="entry name" value="EAL"/>
    <property type="match status" value="1"/>
</dbReference>
<dbReference type="PROSITE" id="PS50883">
    <property type="entry name" value="EAL"/>
    <property type="match status" value="1"/>
</dbReference>
<reference evidence="10 11" key="1">
    <citation type="submission" date="2019-04" db="EMBL/GenBank/DDBJ databases">
        <title>genome sequence of strain W3.</title>
        <authorList>
            <person name="Gao J."/>
            <person name="Sun J."/>
        </authorList>
    </citation>
    <scope>NUCLEOTIDE SEQUENCE [LARGE SCALE GENOMIC DNA]</scope>
    <source>
        <strain evidence="10 11">W3</strain>
    </source>
</reference>
<dbReference type="Pfam" id="PF08447">
    <property type="entry name" value="PAS_3"/>
    <property type="match status" value="1"/>
</dbReference>
<dbReference type="Proteomes" id="UP000307378">
    <property type="component" value="Unassembled WGS sequence"/>
</dbReference>
<dbReference type="InterPro" id="IPR006189">
    <property type="entry name" value="CHASE_dom"/>
</dbReference>
<evidence type="ECO:0000256" key="3">
    <source>
        <dbReference type="ARBA" id="ARBA00022989"/>
    </source>
</evidence>
<dbReference type="PANTHER" id="PTHR44757">
    <property type="entry name" value="DIGUANYLATE CYCLASE DGCP"/>
    <property type="match status" value="1"/>
</dbReference>
<evidence type="ECO:0000259" key="6">
    <source>
        <dbReference type="PROSITE" id="PS50113"/>
    </source>
</evidence>
<evidence type="ECO:0000256" key="2">
    <source>
        <dbReference type="ARBA" id="ARBA00022692"/>
    </source>
</evidence>
<dbReference type="PROSITE" id="PS50887">
    <property type="entry name" value="GGDEF"/>
    <property type="match status" value="1"/>
</dbReference>
<keyword evidence="2 5" id="KW-0812">Transmembrane</keyword>
<dbReference type="GO" id="GO:0003824">
    <property type="term" value="F:catalytic activity"/>
    <property type="evidence" value="ECO:0007669"/>
    <property type="project" value="UniProtKB-ARBA"/>
</dbReference>
<accession>A0A4S8QFG7</accession>
<feature type="domain" description="EAL" evidence="8">
    <location>
        <begin position="635"/>
        <end position="886"/>
    </location>
</feature>
<dbReference type="Gene3D" id="3.30.450.350">
    <property type="entry name" value="CHASE domain"/>
    <property type="match status" value="1"/>
</dbReference>
<organism evidence="10 11">
    <name type="scientific">Rhizobium rosettiformans W3</name>
    <dbReference type="NCBI Taxonomy" id="538378"/>
    <lineage>
        <taxon>Bacteria</taxon>
        <taxon>Pseudomonadati</taxon>
        <taxon>Pseudomonadota</taxon>
        <taxon>Alphaproteobacteria</taxon>
        <taxon>Hyphomicrobiales</taxon>
        <taxon>Rhizobiaceae</taxon>
        <taxon>Rhizobium/Agrobacterium group</taxon>
        <taxon>Rhizobium</taxon>
    </lineage>
</organism>
<dbReference type="Gene3D" id="2.10.70.100">
    <property type="match status" value="1"/>
</dbReference>
<dbReference type="InterPro" id="IPR000014">
    <property type="entry name" value="PAS"/>
</dbReference>
<dbReference type="AlphaFoldDB" id="A0A4S8QFG7"/>
<evidence type="ECO:0000313" key="10">
    <source>
        <dbReference type="EMBL" id="THV39364.1"/>
    </source>
</evidence>
<dbReference type="InterPro" id="IPR043128">
    <property type="entry name" value="Rev_trsase/Diguanyl_cyclase"/>
</dbReference>
<dbReference type="SMART" id="SM00267">
    <property type="entry name" value="GGDEF"/>
    <property type="match status" value="1"/>
</dbReference>
<sequence length="897" mass="98441">MATKSKNADGASILRSRLQILIPSAIVLAGVFVSALYADLQQQRLSREAARNAVEEDLGLIRTKLEANINADMKLLQGMVAVIGTEPYVTQKRFDALATALLSTPSQIGSIAAAPNLITTFVHPYEENKAYIGHWVLPPPGGAEAAKQLRDKGKTIIAGPLPLRNGGRGLIITLPVTITNDEGKRAFWGGLAGVVDLARLYDDSGLRAPDLALSVTITDDSRGTKDPVVIYGDSHVLTDDPVTMTVDLGTESWTLSATPKDGWQAVSKPALLIRGMIAAMALLIAGSVIWVAGLIRERQKNYAALRQREQQLTAVSHRLGLALEASRIGIWELDFASGDISWDERMYQLYGVSPDVKSSYDVWKSCVHPDDLPVSDRALAKAIEQNATYETEFRILRDGGEIRHIRAVGIATRDEDGQVTVLGVNWDVSADIRLQEDLREAQRETALRNEDLEAARQRMEYNALHDALTTLPNRRYLDQQLADLVTRDDQPGARLTVLHLDLDRFKEINDTLGHGAGDAILRHVADELRQRVGTDDFVARIGGDEFVIVCLGCGTADSYEALGQDLIAAVNRPIVYNGHECRVGASIGIADRIEPELTAEQLLVNADIALYEAKRRGRNRVERFNDHLRARTINTKHTADAILRSLADGDFIAWFQPQFDARTLEINGVEALARWRHPQRGILAPHAFLEIAENLNVVAQIDASILDQALAALARWQAEGLGIEHVSVNISAQRLFEDKLLDHLNKIAVAPGSLSFELLESISFDDKADAVAESLERIRDHGIAIEIDDFGTGYASILSLIKLSPSRLKIDRQLVAPIVANPAQRKLISSIVDIGRSFGIGIVAEGVETMEHAAILRDLGCQTLQGYALARPMNPDGFIDFARSHALQREDLWQRSA</sequence>
<evidence type="ECO:0000256" key="1">
    <source>
        <dbReference type="ARBA" id="ARBA00004370"/>
    </source>
</evidence>
<dbReference type="Pfam" id="PF00990">
    <property type="entry name" value="GGDEF"/>
    <property type="match status" value="1"/>
</dbReference>
<dbReference type="InterPro" id="IPR042240">
    <property type="entry name" value="CHASE_sf"/>
</dbReference>
<protein>
    <submittedName>
        <fullName evidence="10">EAL domain-containing protein</fullName>
    </submittedName>
</protein>
<dbReference type="FunFam" id="3.30.70.270:FF:000001">
    <property type="entry name" value="Diguanylate cyclase domain protein"/>
    <property type="match status" value="1"/>
</dbReference>
<dbReference type="GO" id="GO:0007165">
    <property type="term" value="P:signal transduction"/>
    <property type="evidence" value="ECO:0007669"/>
    <property type="project" value="UniProtKB-ARBA"/>
</dbReference>
<dbReference type="SUPFAM" id="SSF141868">
    <property type="entry name" value="EAL domain-like"/>
    <property type="match status" value="1"/>
</dbReference>
<evidence type="ECO:0000256" key="5">
    <source>
        <dbReference type="SAM" id="Phobius"/>
    </source>
</evidence>
<dbReference type="Gene3D" id="3.30.450.20">
    <property type="entry name" value="PAS domain"/>
    <property type="match status" value="1"/>
</dbReference>
<dbReference type="SMART" id="SM01079">
    <property type="entry name" value="CHASE"/>
    <property type="match status" value="1"/>
</dbReference>
<feature type="domain" description="PAC" evidence="6">
    <location>
        <begin position="389"/>
        <end position="440"/>
    </location>
</feature>
<dbReference type="Gene3D" id="3.30.70.270">
    <property type="match status" value="1"/>
</dbReference>
<feature type="domain" description="GGDEF" evidence="9">
    <location>
        <begin position="493"/>
        <end position="626"/>
    </location>
</feature>
<dbReference type="InterPro" id="IPR035919">
    <property type="entry name" value="EAL_sf"/>
</dbReference>
<dbReference type="InterPro" id="IPR001633">
    <property type="entry name" value="EAL_dom"/>
</dbReference>
<evidence type="ECO:0000259" key="8">
    <source>
        <dbReference type="PROSITE" id="PS50883"/>
    </source>
</evidence>
<dbReference type="Pfam" id="PF03924">
    <property type="entry name" value="CHASE"/>
    <property type="match status" value="1"/>
</dbReference>
<evidence type="ECO:0000313" key="11">
    <source>
        <dbReference type="Proteomes" id="UP000307378"/>
    </source>
</evidence>
<dbReference type="CDD" id="cd00130">
    <property type="entry name" value="PAS"/>
    <property type="match status" value="1"/>
</dbReference>
<comment type="caution">
    <text evidence="10">The sequence shown here is derived from an EMBL/GenBank/DDBJ whole genome shotgun (WGS) entry which is preliminary data.</text>
</comment>
<dbReference type="CDD" id="cd01949">
    <property type="entry name" value="GGDEF"/>
    <property type="match status" value="1"/>
</dbReference>
<dbReference type="PANTHER" id="PTHR44757:SF2">
    <property type="entry name" value="BIOFILM ARCHITECTURE MAINTENANCE PROTEIN MBAA"/>
    <property type="match status" value="1"/>
</dbReference>
<dbReference type="SMART" id="SM00052">
    <property type="entry name" value="EAL"/>
    <property type="match status" value="1"/>
</dbReference>
<dbReference type="SUPFAM" id="SSF55785">
    <property type="entry name" value="PYP-like sensor domain (PAS domain)"/>
    <property type="match status" value="1"/>
</dbReference>
<dbReference type="GO" id="GO:0016020">
    <property type="term" value="C:membrane"/>
    <property type="evidence" value="ECO:0007669"/>
    <property type="project" value="UniProtKB-SubCell"/>
</dbReference>
<dbReference type="NCBIfam" id="TIGR00229">
    <property type="entry name" value="sensory_box"/>
    <property type="match status" value="1"/>
</dbReference>
<dbReference type="PROSITE" id="PS50113">
    <property type="entry name" value="PAC"/>
    <property type="match status" value="1"/>
</dbReference>
<evidence type="ECO:0000259" key="9">
    <source>
        <dbReference type="PROSITE" id="PS50887"/>
    </source>
</evidence>
<feature type="transmembrane region" description="Helical" evidence="5">
    <location>
        <begin position="271"/>
        <end position="295"/>
    </location>
</feature>